<proteinExistence type="predicted"/>
<dbReference type="AlphaFoldDB" id="A0A5J9U0M5"/>
<organism evidence="1 2">
    <name type="scientific">Eragrostis curvula</name>
    <name type="common">weeping love grass</name>
    <dbReference type="NCBI Taxonomy" id="38414"/>
    <lineage>
        <taxon>Eukaryota</taxon>
        <taxon>Viridiplantae</taxon>
        <taxon>Streptophyta</taxon>
        <taxon>Embryophyta</taxon>
        <taxon>Tracheophyta</taxon>
        <taxon>Spermatophyta</taxon>
        <taxon>Magnoliopsida</taxon>
        <taxon>Liliopsida</taxon>
        <taxon>Poales</taxon>
        <taxon>Poaceae</taxon>
        <taxon>PACMAD clade</taxon>
        <taxon>Chloridoideae</taxon>
        <taxon>Eragrostideae</taxon>
        <taxon>Eragrostidinae</taxon>
        <taxon>Eragrostis</taxon>
    </lineage>
</organism>
<dbReference type="Proteomes" id="UP000324897">
    <property type="component" value="Unassembled WGS sequence"/>
</dbReference>
<dbReference type="EMBL" id="RWGY01000031">
    <property type="protein sequence ID" value="TVU16718.1"/>
    <property type="molecule type" value="Genomic_DNA"/>
</dbReference>
<dbReference type="OrthoDB" id="1922833at2759"/>
<feature type="non-terminal residue" evidence="1">
    <location>
        <position position="1"/>
    </location>
</feature>
<evidence type="ECO:0008006" key="3">
    <source>
        <dbReference type="Google" id="ProtNLM"/>
    </source>
</evidence>
<name>A0A5J9U0M5_9POAL</name>
<sequence>MHGHQEEGWVVCRAFQKPVPNQRPCLYPKPGYYDNILQLGGSSSSSYYYSAAAGAADAVVFRPQQLVPNYAVDDSLFESKKHLFSSIPPLQSPTAISDGYQQLITQRCNTAAIGADEQAAAAIDWNFLDSLLQSTTTQLHDPTSSLPHRK</sequence>
<reference evidence="1 2" key="1">
    <citation type="journal article" date="2019" name="Sci. Rep.">
        <title>A high-quality genome of Eragrostis curvula grass provides insights into Poaceae evolution and supports new strategies to enhance forage quality.</title>
        <authorList>
            <person name="Carballo J."/>
            <person name="Santos B.A.C.M."/>
            <person name="Zappacosta D."/>
            <person name="Garbus I."/>
            <person name="Selva J.P."/>
            <person name="Gallo C.A."/>
            <person name="Diaz A."/>
            <person name="Albertini E."/>
            <person name="Caccamo M."/>
            <person name="Echenique V."/>
        </authorList>
    </citation>
    <scope>NUCLEOTIDE SEQUENCE [LARGE SCALE GENOMIC DNA]</scope>
    <source>
        <strain evidence="2">cv. Victoria</strain>
        <tissue evidence="1">Leaf</tissue>
    </source>
</reference>
<keyword evidence="2" id="KW-1185">Reference proteome</keyword>
<gene>
    <name evidence="1" type="ORF">EJB05_40293</name>
</gene>
<evidence type="ECO:0000313" key="1">
    <source>
        <dbReference type="EMBL" id="TVU16718.1"/>
    </source>
</evidence>
<dbReference type="Gramene" id="TVU16718">
    <property type="protein sequence ID" value="TVU16718"/>
    <property type="gene ID" value="EJB05_40293"/>
</dbReference>
<accession>A0A5J9U0M5</accession>
<evidence type="ECO:0000313" key="2">
    <source>
        <dbReference type="Proteomes" id="UP000324897"/>
    </source>
</evidence>
<protein>
    <recommendedName>
        <fullName evidence="3">NAC domain-containing protein</fullName>
    </recommendedName>
</protein>
<comment type="caution">
    <text evidence="1">The sequence shown here is derived from an EMBL/GenBank/DDBJ whole genome shotgun (WGS) entry which is preliminary data.</text>
</comment>